<dbReference type="EMBL" id="HBNR01063005">
    <property type="protein sequence ID" value="CAE4633297.1"/>
    <property type="molecule type" value="Transcribed_RNA"/>
</dbReference>
<evidence type="ECO:0000313" key="7">
    <source>
        <dbReference type="EMBL" id="CAE4633297.1"/>
    </source>
</evidence>
<name>A0A6T1IAH2_9DINO</name>
<evidence type="ECO:0000313" key="4">
    <source>
        <dbReference type="EMBL" id="CAE4633292.1"/>
    </source>
</evidence>
<evidence type="ECO:0000256" key="1">
    <source>
        <dbReference type="SAM" id="MobiDB-lite"/>
    </source>
</evidence>
<dbReference type="EMBL" id="HBNR01063002">
    <property type="protein sequence ID" value="CAE4633292.1"/>
    <property type="molecule type" value="Transcribed_RNA"/>
</dbReference>
<evidence type="ECO:0000313" key="2">
    <source>
        <dbReference type="EMBL" id="CAE4633288.1"/>
    </source>
</evidence>
<dbReference type="EMBL" id="HBNR01063001">
    <property type="protein sequence ID" value="CAE4633290.1"/>
    <property type="molecule type" value="Transcribed_RNA"/>
</dbReference>
<dbReference type="AlphaFoldDB" id="A0A6T1IAH2"/>
<dbReference type="EMBL" id="HBNR01063004">
    <property type="protein sequence ID" value="CAE4633295.1"/>
    <property type="molecule type" value="Transcribed_RNA"/>
</dbReference>
<reference evidence="6" key="1">
    <citation type="submission" date="2021-01" db="EMBL/GenBank/DDBJ databases">
        <authorList>
            <person name="Corre E."/>
            <person name="Pelletier E."/>
            <person name="Niang G."/>
            <person name="Scheremetjew M."/>
            <person name="Finn R."/>
            <person name="Kale V."/>
            <person name="Holt S."/>
            <person name="Cochrane G."/>
            <person name="Meng A."/>
            <person name="Brown T."/>
            <person name="Cohen L."/>
        </authorList>
    </citation>
    <scope>NUCLEOTIDE SEQUENCE</scope>
    <source>
        <strain evidence="6">CCMP3105</strain>
    </source>
</reference>
<dbReference type="EMBL" id="HBNR01063000">
    <property type="protein sequence ID" value="CAE4633288.1"/>
    <property type="molecule type" value="Transcribed_RNA"/>
</dbReference>
<feature type="region of interest" description="Disordered" evidence="1">
    <location>
        <begin position="120"/>
        <end position="142"/>
    </location>
</feature>
<evidence type="ECO:0000313" key="5">
    <source>
        <dbReference type="EMBL" id="CAE4633294.1"/>
    </source>
</evidence>
<protein>
    <submittedName>
        <fullName evidence="6">Uncharacterized protein</fullName>
    </submittedName>
</protein>
<accession>A0A6T1IAH2</accession>
<dbReference type="EMBL" id="HBNR01063003">
    <property type="protein sequence ID" value="CAE4633294.1"/>
    <property type="molecule type" value="Transcribed_RNA"/>
</dbReference>
<evidence type="ECO:0000313" key="6">
    <source>
        <dbReference type="EMBL" id="CAE4633295.1"/>
    </source>
</evidence>
<gene>
    <name evidence="2" type="ORF">AMON00008_LOCUS44432</name>
    <name evidence="3" type="ORF">AMON00008_LOCUS44433</name>
    <name evidence="4" type="ORF">AMON00008_LOCUS44434</name>
    <name evidence="5" type="ORF">AMON00008_LOCUS44435</name>
    <name evidence="6" type="ORF">AMON00008_LOCUS44436</name>
    <name evidence="7" type="ORF">AMON00008_LOCUS44437</name>
</gene>
<feature type="compositionally biased region" description="Acidic residues" evidence="1">
    <location>
        <begin position="44"/>
        <end position="58"/>
    </location>
</feature>
<sequence length="180" mass="18645">MEGAKPRIAALAPCHKLNAATSSCRLRRRAKNLSISRPRAEAAVAEEPEPEPEEEEEAEGLRQAAPPWARSGAPGGPCGAARQAGPGILGGAGDAEGARRAGAEAAEPGRAWDAADLGQGVLGVAWPPPPPPAWPRGEGAAAEDARCPLARRSFTARRLTWRSSLASPQASARTCRAKKP</sequence>
<evidence type="ECO:0000313" key="3">
    <source>
        <dbReference type="EMBL" id="CAE4633290.1"/>
    </source>
</evidence>
<proteinExistence type="predicted"/>
<feature type="region of interest" description="Disordered" evidence="1">
    <location>
        <begin position="28"/>
        <end position="108"/>
    </location>
</feature>
<organism evidence="6">
    <name type="scientific">Alexandrium monilatum</name>
    <dbReference type="NCBI Taxonomy" id="311494"/>
    <lineage>
        <taxon>Eukaryota</taxon>
        <taxon>Sar</taxon>
        <taxon>Alveolata</taxon>
        <taxon>Dinophyceae</taxon>
        <taxon>Gonyaulacales</taxon>
        <taxon>Pyrocystaceae</taxon>
        <taxon>Alexandrium</taxon>
    </lineage>
</organism>